<keyword evidence="1" id="KW-0732">Signal</keyword>
<evidence type="ECO:0000256" key="2">
    <source>
        <dbReference type="ARBA" id="ARBA00023130"/>
    </source>
</evidence>
<organism evidence="7 8">
    <name type="scientific">Paramormyrops kingsleyae</name>
    <dbReference type="NCBI Taxonomy" id="1676925"/>
    <lineage>
        <taxon>Eukaryota</taxon>
        <taxon>Metazoa</taxon>
        <taxon>Chordata</taxon>
        <taxon>Craniata</taxon>
        <taxon>Vertebrata</taxon>
        <taxon>Euteleostomi</taxon>
        <taxon>Actinopterygii</taxon>
        <taxon>Neopterygii</taxon>
        <taxon>Teleostei</taxon>
        <taxon>Osteoglossocephala</taxon>
        <taxon>Osteoglossomorpha</taxon>
        <taxon>Osteoglossiformes</taxon>
        <taxon>Mormyridae</taxon>
        <taxon>Paramormyrops</taxon>
    </lineage>
</organism>
<dbReference type="InterPro" id="IPR036179">
    <property type="entry name" value="Ig-like_dom_sf"/>
</dbReference>
<dbReference type="PANTHER" id="PTHR19367:SF18">
    <property type="entry name" value="T CELL RECEPTOR ALPHA VARIABLE 16"/>
    <property type="match status" value="1"/>
</dbReference>
<evidence type="ECO:0000256" key="3">
    <source>
        <dbReference type="ARBA" id="ARBA00023170"/>
    </source>
</evidence>
<evidence type="ECO:0000259" key="6">
    <source>
        <dbReference type="SMART" id="SM00406"/>
    </source>
</evidence>
<sequence>MVLSCHLKTPNDSAVRTSRGSSLRHTGSKTVKSLDVCLPCALVKGGTSQAVLEDRREHGAVRETASLEYTFSTTYATFWVYWYRQYPGRAPQFILVNGTDTQTAEFAQKRFSSNADKSAGIVSLSISEAHLGDSAVYYCALETTNFLSLTVLGISLILTNILKQRKKWKKKSS</sequence>
<keyword evidence="2" id="KW-0391">Immunity</keyword>
<keyword evidence="2" id="KW-1064">Adaptive immunity</keyword>
<name>A0A3B3QUF6_9TELE</name>
<proteinExistence type="predicted"/>
<evidence type="ECO:0000313" key="8">
    <source>
        <dbReference type="Proteomes" id="UP000261540"/>
    </source>
</evidence>
<dbReference type="GO" id="GO:0002250">
    <property type="term" value="P:adaptive immune response"/>
    <property type="evidence" value="ECO:0007669"/>
    <property type="project" value="UniProtKB-KW"/>
</dbReference>
<dbReference type="InterPro" id="IPR051287">
    <property type="entry name" value="TCR_variable_region"/>
</dbReference>
<keyword evidence="8" id="KW-1185">Reference proteome</keyword>
<dbReference type="Ensembl" id="ENSPKIT00000033370.1">
    <property type="protein sequence ID" value="ENSPKIP00000009265.1"/>
    <property type="gene ID" value="ENSPKIG00000024444.1"/>
</dbReference>
<dbReference type="SUPFAM" id="SSF48726">
    <property type="entry name" value="Immunoglobulin"/>
    <property type="match status" value="1"/>
</dbReference>
<accession>A0A3B3QUF6</accession>
<evidence type="ECO:0000256" key="4">
    <source>
        <dbReference type="ARBA" id="ARBA00023319"/>
    </source>
</evidence>
<dbReference type="Pfam" id="PF07686">
    <property type="entry name" value="V-set"/>
    <property type="match status" value="1"/>
</dbReference>
<feature type="domain" description="Immunoglobulin V-set" evidence="6">
    <location>
        <begin position="66"/>
        <end position="141"/>
    </location>
</feature>
<keyword evidence="4" id="KW-0393">Immunoglobulin domain</keyword>
<dbReference type="Proteomes" id="UP000261540">
    <property type="component" value="Unplaced"/>
</dbReference>
<evidence type="ECO:0000256" key="5">
    <source>
        <dbReference type="SAM" id="Phobius"/>
    </source>
</evidence>
<dbReference type="SMART" id="SM00406">
    <property type="entry name" value="IGv"/>
    <property type="match status" value="1"/>
</dbReference>
<keyword evidence="5" id="KW-0812">Transmembrane</keyword>
<keyword evidence="3" id="KW-0675">Receptor</keyword>
<feature type="transmembrane region" description="Helical" evidence="5">
    <location>
        <begin position="146"/>
        <end position="162"/>
    </location>
</feature>
<evidence type="ECO:0000256" key="1">
    <source>
        <dbReference type="ARBA" id="ARBA00022729"/>
    </source>
</evidence>
<protein>
    <recommendedName>
        <fullName evidence="6">Immunoglobulin V-set domain-containing protein</fullName>
    </recommendedName>
</protein>
<dbReference type="PANTHER" id="PTHR19367">
    <property type="entry name" value="T-CELL RECEPTOR ALPHA CHAIN V REGION"/>
    <property type="match status" value="1"/>
</dbReference>
<evidence type="ECO:0000313" key="7">
    <source>
        <dbReference type="Ensembl" id="ENSPKIP00000009265.1"/>
    </source>
</evidence>
<keyword evidence="5" id="KW-1133">Transmembrane helix</keyword>
<dbReference type="InterPro" id="IPR013783">
    <property type="entry name" value="Ig-like_fold"/>
</dbReference>
<reference evidence="7" key="2">
    <citation type="submission" date="2025-09" db="UniProtKB">
        <authorList>
            <consortium name="Ensembl"/>
        </authorList>
    </citation>
    <scope>IDENTIFICATION</scope>
</reference>
<keyword evidence="5" id="KW-0472">Membrane</keyword>
<dbReference type="Gene3D" id="2.60.40.10">
    <property type="entry name" value="Immunoglobulins"/>
    <property type="match status" value="1"/>
</dbReference>
<dbReference type="InterPro" id="IPR013106">
    <property type="entry name" value="Ig_V-set"/>
</dbReference>
<reference evidence="7" key="1">
    <citation type="submission" date="2025-08" db="UniProtKB">
        <authorList>
            <consortium name="Ensembl"/>
        </authorList>
    </citation>
    <scope>IDENTIFICATION</scope>
</reference>
<dbReference type="GeneTree" id="ENSGT01150000287172"/>
<dbReference type="AlphaFoldDB" id="A0A3B3QUF6"/>